<dbReference type="InterPro" id="IPR010718">
    <property type="entry name" value="DUF1294"/>
</dbReference>
<dbReference type="AlphaFoldDB" id="A0A929MQ17"/>
<name>A0A929MQ17_ABIDE</name>
<evidence type="ECO:0000313" key="2">
    <source>
        <dbReference type="EMBL" id="MBF0935177.1"/>
    </source>
</evidence>
<dbReference type="EMBL" id="JABZFV010000149">
    <property type="protein sequence ID" value="MBF0935177.1"/>
    <property type="molecule type" value="Genomic_DNA"/>
</dbReference>
<keyword evidence="1" id="KW-1133">Transmembrane helix</keyword>
<accession>A0A929MQ17</accession>
<feature type="transmembrane region" description="Helical" evidence="1">
    <location>
        <begin position="7"/>
        <end position="27"/>
    </location>
</feature>
<proteinExistence type="predicted"/>
<comment type="caution">
    <text evidence="2">The sequence shown here is derived from an EMBL/GenBank/DDBJ whole genome shotgun (WGS) entry which is preliminary data.</text>
</comment>
<keyword evidence="1" id="KW-0812">Transmembrane</keyword>
<dbReference type="PIRSF" id="PIRSF002599">
    <property type="entry name" value="Cold_shock_A"/>
    <property type="match status" value="1"/>
</dbReference>
<organism evidence="2 3">
    <name type="scientific">Abiotrophia defectiva</name>
    <name type="common">Streptococcus defectivus</name>
    <dbReference type="NCBI Taxonomy" id="46125"/>
    <lineage>
        <taxon>Bacteria</taxon>
        <taxon>Bacillati</taxon>
        <taxon>Bacillota</taxon>
        <taxon>Bacilli</taxon>
        <taxon>Lactobacillales</taxon>
        <taxon>Aerococcaceae</taxon>
        <taxon>Abiotrophia</taxon>
    </lineage>
</organism>
<dbReference type="GO" id="GO:0003676">
    <property type="term" value="F:nucleic acid binding"/>
    <property type="evidence" value="ECO:0007669"/>
    <property type="project" value="InterPro"/>
</dbReference>
<evidence type="ECO:0000256" key="1">
    <source>
        <dbReference type="SAM" id="Phobius"/>
    </source>
</evidence>
<evidence type="ECO:0000313" key="3">
    <source>
        <dbReference type="Proteomes" id="UP000757900"/>
    </source>
</evidence>
<feature type="transmembrane region" description="Helical" evidence="1">
    <location>
        <begin position="42"/>
        <end position="60"/>
    </location>
</feature>
<sequence length="100" mass="11417">MEAATMMTYIWLYLVLVNLLTAAVYIWDKHQAVAQRWRVPEARLLGLAAIGGALGALLAMQIWRHKTHKWPFALGVPLMLVLQALLLIFLIFEWLPKLGH</sequence>
<dbReference type="InterPro" id="IPR012156">
    <property type="entry name" value="Cold_shock_CspA"/>
</dbReference>
<gene>
    <name evidence="2" type="ORF">HXK00_05980</name>
</gene>
<keyword evidence="1" id="KW-0472">Membrane</keyword>
<reference evidence="2" key="1">
    <citation type="submission" date="2020-04" db="EMBL/GenBank/DDBJ databases">
        <title>Deep metagenomics examines the oral microbiome during advanced dental caries in children, revealing novel taxa and co-occurrences with host molecules.</title>
        <authorList>
            <person name="Baker J.L."/>
            <person name="Morton J.T."/>
            <person name="Dinis M."/>
            <person name="Alvarez R."/>
            <person name="Tran N.C."/>
            <person name="Knight R."/>
            <person name="Edlund A."/>
        </authorList>
    </citation>
    <scope>NUCLEOTIDE SEQUENCE</scope>
    <source>
        <strain evidence="2">JCVI_23_bin.16</strain>
    </source>
</reference>
<feature type="transmembrane region" description="Helical" evidence="1">
    <location>
        <begin position="72"/>
        <end position="92"/>
    </location>
</feature>
<dbReference type="Proteomes" id="UP000757900">
    <property type="component" value="Unassembled WGS sequence"/>
</dbReference>
<dbReference type="Pfam" id="PF06961">
    <property type="entry name" value="DUF1294"/>
    <property type="match status" value="1"/>
</dbReference>
<protein>
    <submittedName>
        <fullName evidence="2">DUF1294 domain-containing protein</fullName>
    </submittedName>
</protein>